<dbReference type="EMBL" id="RRYP01012456">
    <property type="protein sequence ID" value="TNV77099.1"/>
    <property type="molecule type" value="Genomic_DNA"/>
</dbReference>
<evidence type="ECO:0000313" key="2">
    <source>
        <dbReference type="Proteomes" id="UP000785679"/>
    </source>
</evidence>
<dbReference type="Proteomes" id="UP000785679">
    <property type="component" value="Unassembled WGS sequence"/>
</dbReference>
<protein>
    <submittedName>
        <fullName evidence="1">Uncharacterized protein</fullName>
    </submittedName>
</protein>
<proteinExistence type="predicted"/>
<organism evidence="1 2">
    <name type="scientific">Halteria grandinella</name>
    <dbReference type="NCBI Taxonomy" id="5974"/>
    <lineage>
        <taxon>Eukaryota</taxon>
        <taxon>Sar</taxon>
        <taxon>Alveolata</taxon>
        <taxon>Ciliophora</taxon>
        <taxon>Intramacronucleata</taxon>
        <taxon>Spirotrichea</taxon>
        <taxon>Stichotrichia</taxon>
        <taxon>Sporadotrichida</taxon>
        <taxon>Halteriidae</taxon>
        <taxon>Halteria</taxon>
    </lineage>
</organism>
<evidence type="ECO:0000313" key="1">
    <source>
        <dbReference type="EMBL" id="TNV77099.1"/>
    </source>
</evidence>
<keyword evidence="2" id="KW-1185">Reference proteome</keyword>
<sequence>MVEQRPPGIQDTMMNMLGLIENLLPTCSCGRPQKISLICQDEQCKKRQLQTYYCLDCAQTQHKHSISNIATYFEEYEKKWDILASILDIAKQNLDEWNSKMKELIDLVITKIQGTPNHLLQQREEFPELLKIFLKENEKKAKAKMENNFDQYVCILLKIDDFQRTFDSLDLIKNGLSDITLNYAFKQILLNIEQEEMLSLTEISSLYEIMKLQLNNRLESLLGEVACPGIQSLETFSADIDRINGCILANIRNFDLERALLLRFDMLDYKWKFEKFALEKRLKEREEELGRMKELWALEVRYRCIFLSRFGLGGHFKNV</sequence>
<comment type="caution">
    <text evidence="1">The sequence shown here is derived from an EMBL/GenBank/DDBJ whole genome shotgun (WGS) entry which is preliminary data.</text>
</comment>
<name>A0A8J8NLK3_HALGN</name>
<accession>A0A8J8NLK3</accession>
<gene>
    <name evidence="1" type="ORF">FGO68_gene5825</name>
</gene>
<dbReference type="AlphaFoldDB" id="A0A8J8NLK3"/>
<reference evidence="1" key="1">
    <citation type="submission" date="2019-06" db="EMBL/GenBank/DDBJ databases">
        <authorList>
            <person name="Zheng W."/>
        </authorList>
    </citation>
    <scope>NUCLEOTIDE SEQUENCE</scope>
    <source>
        <strain evidence="1">QDHG01</strain>
    </source>
</reference>